<keyword evidence="4" id="KW-1185">Reference proteome</keyword>
<dbReference type="InterPro" id="IPR016187">
    <property type="entry name" value="CTDL_fold"/>
</dbReference>
<feature type="domain" description="C-type lectin" evidence="2">
    <location>
        <begin position="1"/>
        <end position="92"/>
    </location>
</feature>
<organism evidence="3 4">
    <name type="scientific">Elysia marginata</name>
    <dbReference type="NCBI Taxonomy" id="1093978"/>
    <lineage>
        <taxon>Eukaryota</taxon>
        <taxon>Metazoa</taxon>
        <taxon>Spiralia</taxon>
        <taxon>Lophotrochozoa</taxon>
        <taxon>Mollusca</taxon>
        <taxon>Gastropoda</taxon>
        <taxon>Heterobranchia</taxon>
        <taxon>Euthyneura</taxon>
        <taxon>Panpulmonata</taxon>
        <taxon>Sacoglossa</taxon>
        <taxon>Placobranchoidea</taxon>
        <taxon>Plakobranchidae</taxon>
        <taxon>Elysia</taxon>
    </lineage>
</organism>
<dbReference type="Gene3D" id="3.10.100.10">
    <property type="entry name" value="Mannose-Binding Protein A, subunit A"/>
    <property type="match status" value="1"/>
</dbReference>
<keyword evidence="1" id="KW-0472">Membrane</keyword>
<evidence type="ECO:0000313" key="3">
    <source>
        <dbReference type="EMBL" id="GFR65484.1"/>
    </source>
</evidence>
<name>A0AAV4EXP5_9GAST</name>
<accession>A0AAV4EXP5</accession>
<keyword evidence="1" id="KW-0812">Transmembrane</keyword>
<dbReference type="PROSITE" id="PS50041">
    <property type="entry name" value="C_TYPE_LECTIN_2"/>
    <property type="match status" value="1"/>
</dbReference>
<dbReference type="InterPro" id="IPR001304">
    <property type="entry name" value="C-type_lectin-like"/>
</dbReference>
<dbReference type="EMBL" id="BMAT01003954">
    <property type="protein sequence ID" value="GFR65484.1"/>
    <property type="molecule type" value="Genomic_DNA"/>
</dbReference>
<dbReference type="AlphaFoldDB" id="A0AAV4EXP5"/>
<feature type="transmembrane region" description="Helical" evidence="1">
    <location>
        <begin position="178"/>
        <end position="197"/>
    </location>
</feature>
<proteinExistence type="predicted"/>
<dbReference type="Proteomes" id="UP000762676">
    <property type="component" value="Unassembled WGS sequence"/>
</dbReference>
<dbReference type="SUPFAM" id="SSF56436">
    <property type="entry name" value="C-type lectin-like"/>
    <property type="match status" value="1"/>
</dbReference>
<dbReference type="CDD" id="cd00037">
    <property type="entry name" value="CLECT"/>
    <property type="match status" value="1"/>
</dbReference>
<keyword evidence="1" id="KW-1133">Transmembrane helix</keyword>
<sequence>MRLAVLETEADFNYWQQWFHSQAPTSDVWVGAKFSAAQNAWWWDAGFAVSLTFFSPSPPDTAGVHDGGCLALYSNQYLAELACGETRGFLCQENYAIEVATEGTTESPRLPSPGENGYCTCGCTGNFTNTPHTDSEKQSYLKKRDKEIKRKLFVDTKVLSANLRRATSAEDDRQSAKSVGYIGVVLLVLTFGSVLLADVVTIWKDFKSCTNTGLRQKC</sequence>
<protein>
    <submittedName>
        <fullName evidence="3">Sushi, von Willebrand factor type A, EGF and pentraxin domain-containing protein 1</fullName>
    </submittedName>
</protein>
<dbReference type="InterPro" id="IPR016186">
    <property type="entry name" value="C-type_lectin-like/link_sf"/>
</dbReference>
<evidence type="ECO:0000313" key="4">
    <source>
        <dbReference type="Proteomes" id="UP000762676"/>
    </source>
</evidence>
<gene>
    <name evidence="3" type="ORF">ElyMa_001948500</name>
</gene>
<evidence type="ECO:0000256" key="1">
    <source>
        <dbReference type="SAM" id="Phobius"/>
    </source>
</evidence>
<comment type="caution">
    <text evidence="3">The sequence shown here is derived from an EMBL/GenBank/DDBJ whole genome shotgun (WGS) entry which is preliminary data.</text>
</comment>
<evidence type="ECO:0000259" key="2">
    <source>
        <dbReference type="PROSITE" id="PS50041"/>
    </source>
</evidence>
<reference evidence="3 4" key="1">
    <citation type="journal article" date="2021" name="Elife">
        <title>Chloroplast acquisition without the gene transfer in kleptoplastic sea slugs, Plakobranchus ocellatus.</title>
        <authorList>
            <person name="Maeda T."/>
            <person name="Takahashi S."/>
            <person name="Yoshida T."/>
            <person name="Shimamura S."/>
            <person name="Takaki Y."/>
            <person name="Nagai Y."/>
            <person name="Toyoda A."/>
            <person name="Suzuki Y."/>
            <person name="Arimoto A."/>
            <person name="Ishii H."/>
            <person name="Satoh N."/>
            <person name="Nishiyama T."/>
            <person name="Hasebe M."/>
            <person name="Maruyama T."/>
            <person name="Minagawa J."/>
            <person name="Obokata J."/>
            <person name="Shigenobu S."/>
        </authorList>
    </citation>
    <scope>NUCLEOTIDE SEQUENCE [LARGE SCALE GENOMIC DNA]</scope>
</reference>